<dbReference type="Proteomes" id="UP000004994">
    <property type="component" value="Chromosome 1"/>
</dbReference>
<evidence type="ECO:0000256" key="2">
    <source>
        <dbReference type="ARBA" id="ARBA00022771"/>
    </source>
</evidence>
<evidence type="ECO:0000313" key="9">
    <source>
        <dbReference type="Proteomes" id="UP000004994"/>
    </source>
</evidence>
<dbReference type="GO" id="GO:0008270">
    <property type="term" value="F:zinc ion binding"/>
    <property type="evidence" value="ECO:0007669"/>
    <property type="project" value="UniProtKB-KW"/>
</dbReference>
<evidence type="ECO:0000256" key="5">
    <source>
        <dbReference type="SAM" id="Coils"/>
    </source>
</evidence>
<evidence type="ECO:0000256" key="1">
    <source>
        <dbReference type="ARBA" id="ARBA00022723"/>
    </source>
</evidence>
<dbReference type="Pfam" id="PF06839">
    <property type="entry name" value="Zn_ribbon_GRF"/>
    <property type="match status" value="1"/>
</dbReference>
<dbReference type="OrthoDB" id="1248419at2759"/>
<dbReference type="AlphaFoldDB" id="A0A3Q7H6L6"/>
<reference evidence="8" key="2">
    <citation type="submission" date="2019-01" db="UniProtKB">
        <authorList>
            <consortium name="EnsemblPlants"/>
        </authorList>
    </citation>
    <scope>IDENTIFICATION</scope>
    <source>
        <strain evidence="8">cv. Heinz 1706</strain>
    </source>
</reference>
<reference evidence="8" key="1">
    <citation type="journal article" date="2012" name="Nature">
        <title>The tomato genome sequence provides insights into fleshy fruit evolution.</title>
        <authorList>
            <consortium name="Tomato Genome Consortium"/>
        </authorList>
    </citation>
    <scope>NUCLEOTIDE SEQUENCE [LARGE SCALE GENOMIC DNA]</scope>
    <source>
        <strain evidence="8">cv. Heinz 1706</strain>
    </source>
</reference>
<dbReference type="KEGG" id="sly:101245598"/>
<keyword evidence="3" id="KW-0862">Zinc</keyword>
<evidence type="ECO:0000256" key="6">
    <source>
        <dbReference type="SAM" id="Phobius"/>
    </source>
</evidence>
<dbReference type="OMA" id="QIWIVIV"/>
<keyword evidence="6" id="KW-1133">Transmembrane helix</keyword>
<dbReference type="InParanoid" id="A0A3Q7H6L6"/>
<dbReference type="GeneID" id="138347276"/>
<dbReference type="SMR" id="A0A3Q7H6L6"/>
<feature type="coiled-coil region" evidence="5">
    <location>
        <begin position="65"/>
        <end position="114"/>
    </location>
</feature>
<keyword evidence="1" id="KW-0479">Metal-binding</keyword>
<keyword evidence="9" id="KW-1185">Reference proteome</keyword>
<name>A0A3Q7H6L6_SOLLC</name>
<dbReference type="PROSITE" id="PS51999">
    <property type="entry name" value="ZF_GRF"/>
    <property type="match status" value="1"/>
</dbReference>
<dbReference type="GeneID" id="101245598"/>
<evidence type="ECO:0000256" key="4">
    <source>
        <dbReference type="PROSITE-ProRule" id="PRU01343"/>
    </source>
</evidence>
<dbReference type="RefSeq" id="XP_069151259.1">
    <property type="nucleotide sequence ID" value="XM_069295158.1"/>
</dbReference>
<feature type="domain" description="GRF-type" evidence="7">
    <location>
        <begin position="15"/>
        <end position="56"/>
    </location>
</feature>
<feature type="transmembrane region" description="Helical" evidence="6">
    <location>
        <begin position="127"/>
        <end position="147"/>
    </location>
</feature>
<evidence type="ECO:0000259" key="7">
    <source>
        <dbReference type="PROSITE" id="PS51999"/>
    </source>
</evidence>
<keyword evidence="6" id="KW-0472">Membrane</keyword>
<dbReference type="PANTHER" id="PTHR33248">
    <property type="entry name" value="ZINC ION-BINDING PROTEIN"/>
    <property type="match status" value="1"/>
</dbReference>
<protein>
    <recommendedName>
        <fullName evidence="7">GRF-type domain-containing protein</fullName>
    </recommendedName>
</protein>
<evidence type="ECO:0000313" key="8">
    <source>
        <dbReference type="EnsemblPlants" id="Solyc07g021735.1.1"/>
    </source>
</evidence>
<keyword evidence="2 4" id="KW-0863">Zinc-finger</keyword>
<keyword evidence="6" id="KW-0812">Transmembrane</keyword>
<dbReference type="InterPro" id="IPR010666">
    <property type="entry name" value="Znf_GRF"/>
</dbReference>
<dbReference type="KEGG" id="sly:138347276"/>
<evidence type="ECO:0000256" key="3">
    <source>
        <dbReference type="ARBA" id="ARBA00022833"/>
    </source>
</evidence>
<keyword evidence="5" id="KW-0175">Coiled coil</keyword>
<dbReference type="Gramene" id="Solyc07g021735.1.1">
    <property type="protein sequence ID" value="Solyc07g021735.1.1"/>
    <property type="gene ID" value="Solyc07g021735.1"/>
</dbReference>
<accession>A0A3Q7H6L6</accession>
<proteinExistence type="predicted"/>
<organism evidence="8">
    <name type="scientific">Solanum lycopersicum</name>
    <name type="common">Tomato</name>
    <name type="synonym">Lycopersicon esculentum</name>
    <dbReference type="NCBI Taxonomy" id="4081"/>
    <lineage>
        <taxon>Eukaryota</taxon>
        <taxon>Viridiplantae</taxon>
        <taxon>Streptophyta</taxon>
        <taxon>Embryophyta</taxon>
        <taxon>Tracheophyta</taxon>
        <taxon>Spermatophyta</taxon>
        <taxon>Magnoliopsida</taxon>
        <taxon>eudicotyledons</taxon>
        <taxon>Gunneridae</taxon>
        <taxon>Pentapetalae</taxon>
        <taxon>asterids</taxon>
        <taxon>lamiids</taxon>
        <taxon>Solanales</taxon>
        <taxon>Solanaceae</taxon>
        <taxon>Solanoideae</taxon>
        <taxon>Solaneae</taxon>
        <taxon>Solanum</taxon>
        <taxon>Solanum subgen. Lycopersicon</taxon>
    </lineage>
</organism>
<dbReference type="EnsemblPlants" id="Solyc07g021735.1.1">
    <property type="protein sequence ID" value="Solyc07g021735.1.1"/>
    <property type="gene ID" value="Solyc07g021735.1"/>
</dbReference>
<sequence length="148" mass="17397">MSRDSTVSSLSMVKCQCGIVAKIFTAFTPTNAGRRFYKCANPNGYKCSYWKWVDDPLHPRVENLIHNLKKENDYLHRENKSLETKMADLEKYLASEIEEKCERLNEEVVIDNEDVVIDKFKTKVDQIWIVIVMLWCCFAAFITFWVMK</sequence>